<feature type="compositionally biased region" description="Pro residues" evidence="1">
    <location>
        <begin position="91"/>
        <end position="100"/>
    </location>
</feature>
<feature type="compositionally biased region" description="Polar residues" evidence="1">
    <location>
        <begin position="152"/>
        <end position="166"/>
    </location>
</feature>
<accession>A0A0D2NZQ9</accession>
<reference evidence="3" key="1">
    <citation type="submission" date="2014-04" db="EMBL/GenBank/DDBJ databases">
        <title>Evolutionary Origins and Diversification of the Mycorrhizal Mutualists.</title>
        <authorList>
            <consortium name="DOE Joint Genome Institute"/>
            <consortium name="Mycorrhizal Genomics Consortium"/>
            <person name="Kohler A."/>
            <person name="Kuo A."/>
            <person name="Nagy L.G."/>
            <person name="Floudas D."/>
            <person name="Copeland A."/>
            <person name="Barry K.W."/>
            <person name="Cichocki N."/>
            <person name="Veneault-Fourrey C."/>
            <person name="LaButti K."/>
            <person name="Lindquist E.A."/>
            <person name="Lipzen A."/>
            <person name="Lundell T."/>
            <person name="Morin E."/>
            <person name="Murat C."/>
            <person name="Riley R."/>
            <person name="Ohm R."/>
            <person name="Sun H."/>
            <person name="Tunlid A."/>
            <person name="Henrissat B."/>
            <person name="Grigoriev I.V."/>
            <person name="Hibbett D.S."/>
            <person name="Martin F."/>
        </authorList>
    </citation>
    <scope>NUCLEOTIDE SEQUENCE [LARGE SCALE GENOMIC DNA]</scope>
    <source>
        <strain evidence="3">FD-334 SS-4</strain>
    </source>
</reference>
<proteinExistence type="predicted"/>
<feature type="non-terminal residue" evidence="2">
    <location>
        <position position="1"/>
    </location>
</feature>
<evidence type="ECO:0000313" key="3">
    <source>
        <dbReference type="Proteomes" id="UP000054270"/>
    </source>
</evidence>
<feature type="compositionally biased region" description="Basic residues" evidence="1">
    <location>
        <begin position="137"/>
        <end position="146"/>
    </location>
</feature>
<dbReference type="EMBL" id="KN817706">
    <property type="protein sequence ID" value="KJA13915.1"/>
    <property type="molecule type" value="Genomic_DNA"/>
</dbReference>
<evidence type="ECO:0000256" key="1">
    <source>
        <dbReference type="SAM" id="MobiDB-lite"/>
    </source>
</evidence>
<feature type="compositionally biased region" description="Basic and acidic residues" evidence="1">
    <location>
        <begin position="230"/>
        <end position="251"/>
    </location>
</feature>
<feature type="region of interest" description="Disordered" evidence="1">
    <location>
        <begin position="78"/>
        <end position="170"/>
    </location>
</feature>
<gene>
    <name evidence="2" type="ORF">HYPSUDRAFT_220701</name>
</gene>
<evidence type="ECO:0000313" key="2">
    <source>
        <dbReference type="EMBL" id="KJA13915.1"/>
    </source>
</evidence>
<name>A0A0D2NZQ9_HYPSF</name>
<feature type="region of interest" description="Disordered" evidence="1">
    <location>
        <begin position="230"/>
        <end position="260"/>
    </location>
</feature>
<dbReference type="OMA" id="HARPGRC"/>
<protein>
    <submittedName>
        <fullName evidence="2">Uncharacterized protein</fullName>
    </submittedName>
</protein>
<dbReference type="AlphaFoldDB" id="A0A0D2NZQ9"/>
<dbReference type="Proteomes" id="UP000054270">
    <property type="component" value="Unassembled WGS sequence"/>
</dbReference>
<sequence>LSARTPRTARAHVTQLVCAAAVPSPARALAPSSRAPRSICPLAGSACRCGYPPHRAAHPRCAALWSCTPVRRTLARHTETTHTHPRRLFCAPPPRTPCRPPEAHSCIRRRPSPLGYERTPLRRAPAHRAQDTPRGDPRRRRWRRSPRLLGPASSQAPSRAPTTSGPCTRCAKRGAGRGACVFLRVRIRARRAEHKGEAQHARPGRCAGRGRVLPFVVETARVRVAAGELPRRTTAGERSVENGGRRPEPCRRAAPRWTAA</sequence>
<keyword evidence="3" id="KW-1185">Reference proteome</keyword>
<organism evidence="2 3">
    <name type="scientific">Hypholoma sublateritium (strain FD-334 SS-4)</name>
    <dbReference type="NCBI Taxonomy" id="945553"/>
    <lineage>
        <taxon>Eukaryota</taxon>
        <taxon>Fungi</taxon>
        <taxon>Dikarya</taxon>
        <taxon>Basidiomycota</taxon>
        <taxon>Agaricomycotina</taxon>
        <taxon>Agaricomycetes</taxon>
        <taxon>Agaricomycetidae</taxon>
        <taxon>Agaricales</taxon>
        <taxon>Agaricineae</taxon>
        <taxon>Strophariaceae</taxon>
        <taxon>Hypholoma</taxon>
    </lineage>
</organism>